<dbReference type="RefSeq" id="WP_197007603.1">
    <property type="nucleotide sequence ID" value="NZ_BONS01000046.1"/>
</dbReference>
<name>A0A8J7GXJ9_9ACTN</name>
<dbReference type="EMBL" id="JADOUF010000001">
    <property type="protein sequence ID" value="MBG6141140.1"/>
    <property type="molecule type" value="Genomic_DNA"/>
</dbReference>
<accession>A0A8J7GXJ9</accession>
<sequence>MRSTTTTDPDWLPEDRGLLLALLAEEADTCAGCGHPIDECRDPANAGRYEVVQQICQACRVTAAQLDNDAENGNPPRGLYTGSRLT</sequence>
<reference evidence="1" key="1">
    <citation type="submission" date="2020-11" db="EMBL/GenBank/DDBJ databases">
        <title>Sequencing the genomes of 1000 actinobacteria strains.</title>
        <authorList>
            <person name="Klenk H.-P."/>
        </authorList>
    </citation>
    <scope>NUCLEOTIDE SEQUENCE</scope>
    <source>
        <strain evidence="1">DSM 45356</strain>
    </source>
</reference>
<protein>
    <submittedName>
        <fullName evidence="1">Uncharacterized protein</fullName>
    </submittedName>
</protein>
<gene>
    <name evidence="1" type="ORF">IW245_007334</name>
</gene>
<dbReference type="Proteomes" id="UP000622552">
    <property type="component" value="Unassembled WGS sequence"/>
</dbReference>
<evidence type="ECO:0000313" key="2">
    <source>
        <dbReference type="Proteomes" id="UP000622552"/>
    </source>
</evidence>
<dbReference type="AlphaFoldDB" id="A0A8J7GXJ9"/>
<evidence type="ECO:0000313" key="1">
    <source>
        <dbReference type="EMBL" id="MBG6141140.1"/>
    </source>
</evidence>
<comment type="caution">
    <text evidence="1">The sequence shown here is derived from an EMBL/GenBank/DDBJ whole genome shotgun (WGS) entry which is preliminary data.</text>
</comment>
<proteinExistence type="predicted"/>
<organism evidence="1 2">
    <name type="scientific">Longispora fulva</name>
    <dbReference type="NCBI Taxonomy" id="619741"/>
    <lineage>
        <taxon>Bacteria</taxon>
        <taxon>Bacillati</taxon>
        <taxon>Actinomycetota</taxon>
        <taxon>Actinomycetes</taxon>
        <taxon>Micromonosporales</taxon>
        <taxon>Micromonosporaceae</taxon>
        <taxon>Longispora</taxon>
    </lineage>
</organism>
<keyword evidence="2" id="KW-1185">Reference proteome</keyword>